<dbReference type="Pfam" id="PF13632">
    <property type="entry name" value="Glyco_trans_2_3"/>
    <property type="match status" value="1"/>
</dbReference>
<gene>
    <name evidence="9" type="ORF">NOF55_02605</name>
</gene>
<evidence type="ECO:0000256" key="6">
    <source>
        <dbReference type="ARBA" id="ARBA00023136"/>
    </source>
</evidence>
<accession>A0AAE3MZE6</accession>
<keyword evidence="4 7" id="KW-0812">Transmembrane</keyword>
<feature type="domain" description="Glycosyltransferase 2-like" evidence="8">
    <location>
        <begin position="84"/>
        <end position="268"/>
    </location>
</feature>
<dbReference type="Proteomes" id="UP001208771">
    <property type="component" value="Unassembled WGS sequence"/>
</dbReference>
<sequence length="366" mass="41110">MVALHRESAVARQLVDALTKLDWPASLLDIKLVCEAGDLSTIAALKAADPGPAFEIVEVPPMLPVTKPKALNYALAGARGEFTVIYDAEDRPHPGQLREAYRRFRSAPERLACLQAPLHIANAQESAVSALFALEYAGLFRSLLPMLARAGLPLPLGGTSNHFRTDVLRRVGGWDPFNVTEDADLGLRLHRLGYRSGVLSRPTIEDAPVRRRVWLNQRTRWYKGWMQTWLVMMRAPFALPREIGLKASLVFHLLIGGMLLSSLAHPLIIVLVVHTLHDLIGGHPLTGMERIILAVDIFNVLGSYWIIRQMGMKRMTARERRAVGWRQLLLPFYWLALSFAAWRALPELVRRPFFWRKTPHAPASSP</sequence>
<dbReference type="SUPFAM" id="SSF53448">
    <property type="entry name" value="Nucleotide-diphospho-sugar transferases"/>
    <property type="match status" value="1"/>
</dbReference>
<proteinExistence type="predicted"/>
<feature type="transmembrane region" description="Helical" evidence="7">
    <location>
        <begin position="249"/>
        <end position="271"/>
    </location>
</feature>
<dbReference type="InterPro" id="IPR001173">
    <property type="entry name" value="Glyco_trans_2-like"/>
</dbReference>
<dbReference type="RefSeq" id="WP_306409750.1">
    <property type="nucleotide sequence ID" value="NZ_JANFPI010000001.1"/>
</dbReference>
<evidence type="ECO:0000259" key="8">
    <source>
        <dbReference type="Pfam" id="PF13632"/>
    </source>
</evidence>
<protein>
    <submittedName>
        <fullName evidence="9">Glycosyltransferase</fullName>
        <ecNumber evidence="9">2.4.-.-</ecNumber>
    </submittedName>
</protein>
<keyword evidence="6 7" id="KW-0472">Membrane</keyword>
<keyword evidence="5 7" id="KW-1133">Transmembrane helix</keyword>
<dbReference type="PANTHER" id="PTHR43867:SF2">
    <property type="entry name" value="CELLULOSE SYNTHASE CATALYTIC SUBUNIT A [UDP-FORMING]"/>
    <property type="match status" value="1"/>
</dbReference>
<evidence type="ECO:0000256" key="2">
    <source>
        <dbReference type="ARBA" id="ARBA00022676"/>
    </source>
</evidence>
<evidence type="ECO:0000256" key="7">
    <source>
        <dbReference type="SAM" id="Phobius"/>
    </source>
</evidence>
<name>A0AAE3MZE6_9HYPH</name>
<feature type="transmembrane region" description="Helical" evidence="7">
    <location>
        <begin position="328"/>
        <end position="345"/>
    </location>
</feature>
<dbReference type="GO" id="GO:0016757">
    <property type="term" value="F:glycosyltransferase activity"/>
    <property type="evidence" value="ECO:0007669"/>
    <property type="project" value="UniProtKB-KW"/>
</dbReference>
<comment type="caution">
    <text evidence="9">The sequence shown here is derived from an EMBL/GenBank/DDBJ whole genome shotgun (WGS) entry which is preliminary data.</text>
</comment>
<keyword evidence="10" id="KW-1185">Reference proteome</keyword>
<evidence type="ECO:0000313" key="9">
    <source>
        <dbReference type="EMBL" id="MCX8995987.1"/>
    </source>
</evidence>
<comment type="subcellular location">
    <subcellularLocation>
        <location evidence="1">Membrane</location>
        <topology evidence="1">Multi-pass membrane protein</topology>
    </subcellularLocation>
</comment>
<dbReference type="InterPro" id="IPR029044">
    <property type="entry name" value="Nucleotide-diphossugar_trans"/>
</dbReference>
<keyword evidence="3 9" id="KW-0808">Transferase</keyword>
<dbReference type="InterPro" id="IPR050321">
    <property type="entry name" value="Glycosyltr_2/OpgH_subfam"/>
</dbReference>
<evidence type="ECO:0000256" key="5">
    <source>
        <dbReference type="ARBA" id="ARBA00022989"/>
    </source>
</evidence>
<reference evidence="9" key="1">
    <citation type="submission" date="2022-07" db="EMBL/GenBank/DDBJ databases">
        <title>Ectorhizobium quercum gen.nov., sp. nov.</title>
        <authorList>
            <person name="Ma T."/>
            <person name="Li Y."/>
        </authorList>
    </citation>
    <scope>NUCLEOTIDE SEQUENCE</scope>
    <source>
        <strain evidence="9">BDR2-2</strain>
    </source>
</reference>
<evidence type="ECO:0000313" key="10">
    <source>
        <dbReference type="Proteomes" id="UP001208771"/>
    </source>
</evidence>
<evidence type="ECO:0000256" key="1">
    <source>
        <dbReference type="ARBA" id="ARBA00004141"/>
    </source>
</evidence>
<dbReference type="GO" id="GO:0016020">
    <property type="term" value="C:membrane"/>
    <property type="evidence" value="ECO:0007669"/>
    <property type="project" value="UniProtKB-SubCell"/>
</dbReference>
<organism evidence="9 10">
    <name type="scientific">Ectorhizobium quercum</name>
    <dbReference type="NCBI Taxonomy" id="2965071"/>
    <lineage>
        <taxon>Bacteria</taxon>
        <taxon>Pseudomonadati</taxon>
        <taxon>Pseudomonadota</taxon>
        <taxon>Alphaproteobacteria</taxon>
        <taxon>Hyphomicrobiales</taxon>
        <taxon>Rhizobiaceae</taxon>
        <taxon>Ectorhizobium</taxon>
    </lineage>
</organism>
<dbReference type="AlphaFoldDB" id="A0AAE3MZE6"/>
<evidence type="ECO:0000256" key="3">
    <source>
        <dbReference type="ARBA" id="ARBA00022679"/>
    </source>
</evidence>
<dbReference type="EC" id="2.4.-.-" evidence="9"/>
<dbReference type="Gene3D" id="3.90.550.10">
    <property type="entry name" value="Spore Coat Polysaccharide Biosynthesis Protein SpsA, Chain A"/>
    <property type="match status" value="1"/>
</dbReference>
<dbReference type="PANTHER" id="PTHR43867">
    <property type="entry name" value="CELLULOSE SYNTHASE CATALYTIC SUBUNIT A [UDP-FORMING]"/>
    <property type="match status" value="1"/>
</dbReference>
<feature type="transmembrane region" description="Helical" evidence="7">
    <location>
        <begin position="291"/>
        <end position="307"/>
    </location>
</feature>
<dbReference type="EMBL" id="JANFPI010000001">
    <property type="protein sequence ID" value="MCX8995987.1"/>
    <property type="molecule type" value="Genomic_DNA"/>
</dbReference>
<evidence type="ECO:0000256" key="4">
    <source>
        <dbReference type="ARBA" id="ARBA00022692"/>
    </source>
</evidence>
<keyword evidence="2 9" id="KW-0328">Glycosyltransferase</keyword>